<name>A0ABU3BJI6_9FLAO</name>
<organism evidence="4 5">
    <name type="scientific">Croceitalea vernalis</name>
    <dbReference type="NCBI Taxonomy" id="3075599"/>
    <lineage>
        <taxon>Bacteria</taxon>
        <taxon>Pseudomonadati</taxon>
        <taxon>Bacteroidota</taxon>
        <taxon>Flavobacteriia</taxon>
        <taxon>Flavobacteriales</taxon>
        <taxon>Flavobacteriaceae</taxon>
        <taxon>Croceitalea</taxon>
    </lineage>
</organism>
<dbReference type="InterPro" id="IPR013517">
    <property type="entry name" value="FG-GAP"/>
</dbReference>
<dbReference type="SUPFAM" id="SSF69318">
    <property type="entry name" value="Integrin alpha N-terminal domain"/>
    <property type="match status" value="2"/>
</dbReference>
<dbReference type="RefSeq" id="WP_311388160.1">
    <property type="nucleotide sequence ID" value="NZ_JAVRHU010000003.1"/>
</dbReference>
<dbReference type="Pfam" id="PF07593">
    <property type="entry name" value="UnbV_ASPIC"/>
    <property type="match status" value="1"/>
</dbReference>
<dbReference type="EMBL" id="JAVRHU010000003">
    <property type="protein sequence ID" value="MDT0622318.1"/>
    <property type="molecule type" value="Genomic_DNA"/>
</dbReference>
<sequence>MIRFPSFLLLLLLIGCSSAPEDFLFVHHSAKTTNINFSNNITETDDVNIIDFQYCYNGGGVGIGDFNNDELPDVVFTGNQVSSRIYLNNGDLVFTDISEEADFFTKSWITGVAIVDINSDGWDDIYLNVGGSSCNNDCPNLLFVNMGLNEDGVPKFVEKAKDYGLDDGHYAQQSVFFDYDLDGDLDVYIVHNGNTTYDKNTPYPKRYLPDHLKDYLLRNDKVVGVDHPLFKNVSDSLNINKKGFGLGVGINDFNNDNLPDLYVSNDFITEDLMWINIASNKNSSHKFVESSKAYLAHETYNAMGVDIADINNDAFPDILVLDMLPKQYKRQKLMLGSMNYDKYLLSQRNDYSSQYVRNTLQLGNGFINDKPIKASEVGFQKGISSTDWSWAPLMIDFDNDGFKDIFISNGYVKDITDLDFINYSNENAVFGTPEAKERRLKESIAKMPGIYLPNFFYKQEANGEFKDISKSWVEEKASFSNGTAYADLDLDGDLDLIVNNINENAFVLENKASENKENRFLRLNLIGGKNNTKAIGAKIKLYHNGKVQTQYQSTIRGYLSSVEPTVHFGVKKSAIDSLKVIWPNGKVTTKYDVKTNQKLSLQEVEAEENILPQQQDNFLFARAEGVFEYEQKDKANNEYTFQGLLSKQYTSKGSCIIAANIDGVDGDEIFVGASSGNPSSIWFQNQNGNYEPKQLLDSAYDDSQAVFFDIDTDGDLDLYVGSGGNRFDKESENYQDRIYLNDGKGFFVENKDILPKSFKSTSTLAPNDFDKDGDVDLFVGTRLVPKEYPSAPSSSFLINENAQFKSKFESFFSEIGMVTHAVWADIDNDSWQDLIVVGEFMEITTFKNNKGNLEPLLVQWLDQSDKHLNTSGWWNHIAAADFDNDNDIDFIMANQGVNGFLSPTQDQPIVVYSNDFDQNGSFDPVLAKYFDTENGEKLLPVHTRDDIMKQLTILKKDYPTYESFAKTDFEKLMKIKNWSEETLPAHIFESCYAENLGNGKFRLLPLPKECQVAPINTILTDDFDADGQIDFLAVGNDHSAESNYGKFDALTGILVLRKDGFFKVVPSKDSGFYVPEQSNHLIEVIDQNHKRYIVATQHNEQAEVFYKK</sequence>
<accession>A0ABU3BJI6</accession>
<dbReference type="Gene3D" id="2.130.10.130">
    <property type="entry name" value="Integrin alpha, N-terminal"/>
    <property type="match status" value="3"/>
</dbReference>
<dbReference type="PANTHER" id="PTHR16026">
    <property type="entry name" value="CARTILAGE ACIDIC PROTEIN 1"/>
    <property type="match status" value="1"/>
</dbReference>
<keyword evidence="5" id="KW-1185">Reference proteome</keyword>
<feature type="domain" description="ASPIC/UnbV" evidence="3">
    <location>
        <begin position="534"/>
        <end position="599"/>
    </location>
</feature>
<evidence type="ECO:0000256" key="1">
    <source>
        <dbReference type="ARBA" id="ARBA00022729"/>
    </source>
</evidence>
<feature type="signal peptide" evidence="2">
    <location>
        <begin position="1"/>
        <end position="19"/>
    </location>
</feature>
<dbReference type="PANTHER" id="PTHR16026:SF0">
    <property type="entry name" value="CARTILAGE ACIDIC PROTEIN 1"/>
    <property type="match status" value="1"/>
</dbReference>
<dbReference type="Pfam" id="PF13517">
    <property type="entry name" value="FG-GAP_3"/>
    <property type="match status" value="3"/>
</dbReference>
<reference evidence="4 5" key="1">
    <citation type="submission" date="2023-09" db="EMBL/GenBank/DDBJ databases">
        <authorList>
            <person name="Rey-Velasco X."/>
        </authorList>
    </citation>
    <scope>NUCLEOTIDE SEQUENCE [LARGE SCALE GENOMIC DNA]</scope>
    <source>
        <strain evidence="4 5">P007</strain>
    </source>
</reference>
<protein>
    <submittedName>
        <fullName evidence="4">VCBS repeat-containing protein</fullName>
    </submittedName>
</protein>
<dbReference type="InterPro" id="IPR027039">
    <property type="entry name" value="Crtac1"/>
</dbReference>
<feature type="chain" id="PRO_5046000252" evidence="2">
    <location>
        <begin position="20"/>
        <end position="1108"/>
    </location>
</feature>
<dbReference type="PROSITE" id="PS51257">
    <property type="entry name" value="PROKAR_LIPOPROTEIN"/>
    <property type="match status" value="1"/>
</dbReference>
<evidence type="ECO:0000259" key="3">
    <source>
        <dbReference type="Pfam" id="PF07593"/>
    </source>
</evidence>
<comment type="caution">
    <text evidence="4">The sequence shown here is derived from an EMBL/GenBank/DDBJ whole genome shotgun (WGS) entry which is preliminary data.</text>
</comment>
<evidence type="ECO:0000313" key="5">
    <source>
        <dbReference type="Proteomes" id="UP001250662"/>
    </source>
</evidence>
<gene>
    <name evidence="4" type="ORF">RM520_11835</name>
</gene>
<proteinExistence type="predicted"/>
<dbReference type="InterPro" id="IPR028994">
    <property type="entry name" value="Integrin_alpha_N"/>
</dbReference>
<evidence type="ECO:0000313" key="4">
    <source>
        <dbReference type="EMBL" id="MDT0622318.1"/>
    </source>
</evidence>
<keyword evidence="1 2" id="KW-0732">Signal</keyword>
<dbReference type="Proteomes" id="UP001250662">
    <property type="component" value="Unassembled WGS sequence"/>
</dbReference>
<dbReference type="InterPro" id="IPR011519">
    <property type="entry name" value="UnbV_ASPIC"/>
</dbReference>
<evidence type="ECO:0000256" key="2">
    <source>
        <dbReference type="SAM" id="SignalP"/>
    </source>
</evidence>